<dbReference type="InterPro" id="IPR002372">
    <property type="entry name" value="PQQ_rpt_dom"/>
</dbReference>
<evidence type="ECO:0000313" key="4">
    <source>
        <dbReference type="EMBL" id="SMP42300.1"/>
    </source>
</evidence>
<evidence type="ECO:0000256" key="2">
    <source>
        <dbReference type="SAM" id="SignalP"/>
    </source>
</evidence>
<gene>
    <name evidence="4" type="ORF">SAMN06265222_101755</name>
</gene>
<dbReference type="PANTHER" id="PTHR34512:SF30">
    <property type="entry name" value="OUTER MEMBRANE PROTEIN ASSEMBLY FACTOR BAMB"/>
    <property type="match status" value="1"/>
</dbReference>
<dbReference type="Gene3D" id="2.40.10.480">
    <property type="match status" value="1"/>
</dbReference>
<dbReference type="SMART" id="SM00564">
    <property type="entry name" value="PQQ"/>
    <property type="match status" value="3"/>
</dbReference>
<comment type="caution">
    <text evidence="4">The sequence shown here is derived from an EMBL/GenBank/DDBJ whole genome shotgun (WGS) entry which is preliminary data.</text>
</comment>
<evidence type="ECO:0000256" key="1">
    <source>
        <dbReference type="SAM" id="MobiDB-lite"/>
    </source>
</evidence>
<feature type="compositionally biased region" description="Basic and acidic residues" evidence="1">
    <location>
        <begin position="361"/>
        <end position="375"/>
    </location>
</feature>
<accession>A0ABY1PRN3</accession>
<feature type="domain" description="Pyrrolo-quinoline quinone repeat" evidence="3">
    <location>
        <begin position="41"/>
        <end position="212"/>
    </location>
</feature>
<evidence type="ECO:0000259" key="3">
    <source>
        <dbReference type="Pfam" id="PF13360"/>
    </source>
</evidence>
<feature type="region of interest" description="Disordered" evidence="1">
    <location>
        <begin position="344"/>
        <end position="400"/>
    </location>
</feature>
<dbReference type="InterPro" id="IPR015943">
    <property type="entry name" value="WD40/YVTN_repeat-like_dom_sf"/>
</dbReference>
<dbReference type="Proteomes" id="UP001158067">
    <property type="component" value="Unassembled WGS sequence"/>
</dbReference>
<protein>
    <recommendedName>
        <fullName evidence="3">Pyrrolo-quinoline quinone repeat domain-containing protein</fullName>
    </recommendedName>
</protein>
<dbReference type="EMBL" id="FXUG01000001">
    <property type="protein sequence ID" value="SMP42300.1"/>
    <property type="molecule type" value="Genomic_DNA"/>
</dbReference>
<dbReference type="PANTHER" id="PTHR34512">
    <property type="entry name" value="CELL SURFACE PROTEIN"/>
    <property type="match status" value="1"/>
</dbReference>
<keyword evidence="2" id="KW-0732">Signal</keyword>
<dbReference type="InterPro" id="IPR011047">
    <property type="entry name" value="Quinoprotein_ADH-like_sf"/>
</dbReference>
<reference evidence="4 5" key="1">
    <citation type="submission" date="2017-05" db="EMBL/GenBank/DDBJ databases">
        <authorList>
            <person name="Varghese N."/>
            <person name="Submissions S."/>
        </authorList>
    </citation>
    <scope>NUCLEOTIDE SEQUENCE [LARGE SCALE GENOMIC DNA]</scope>
    <source>
        <strain evidence="4 5">DSM 25457</strain>
    </source>
</reference>
<name>A0ABY1PRN3_9BACT</name>
<evidence type="ECO:0000313" key="5">
    <source>
        <dbReference type="Proteomes" id="UP001158067"/>
    </source>
</evidence>
<keyword evidence="5" id="KW-1185">Reference proteome</keyword>
<feature type="chain" id="PRO_5046957140" description="Pyrrolo-quinoline quinone repeat domain-containing protein" evidence="2">
    <location>
        <begin position="25"/>
        <end position="470"/>
    </location>
</feature>
<organism evidence="4 5">
    <name type="scientific">Neorhodopirellula lusitana</name>
    <dbReference type="NCBI Taxonomy" id="445327"/>
    <lineage>
        <taxon>Bacteria</taxon>
        <taxon>Pseudomonadati</taxon>
        <taxon>Planctomycetota</taxon>
        <taxon>Planctomycetia</taxon>
        <taxon>Pirellulales</taxon>
        <taxon>Pirellulaceae</taxon>
        <taxon>Neorhodopirellula</taxon>
    </lineage>
</organism>
<dbReference type="SUPFAM" id="SSF50998">
    <property type="entry name" value="Quinoprotein alcohol dehydrogenase-like"/>
    <property type="match status" value="1"/>
</dbReference>
<dbReference type="InterPro" id="IPR018391">
    <property type="entry name" value="PQQ_b-propeller_rpt"/>
</dbReference>
<sequence>MYRVFKSLGLFCVALVAMSQPSEADWQRFRGPNGTGIGESDVPTTFDADTNLQWKLELPGRGISSPIVVGDNVFVTCYSGYGMGDNQGELEDLKRHLVCVDRKTGKTRWTKTVAAKMPEDEFRPPGVTTHGYASNTPASDGTHVYAFFGKSGVYAFDMDGNEVWNQSVGSEPSNKGFGSAASPIVHGDSVIVNAADESLSVVWLDKTTGKEKFRAEGDGLGECWTTPIVVSDQEATYVIVSVIGEVWGLDNKDGKLGWYANGVNARNAQVSAVPGDDGIIYATGEEAVAIRVGGDGDISETNTVWEGRVRPRYATPVVLNGHLFSVSGSVIECLDAKTGERVFQERLPSAAQGSDKDESDTEKADAPENGADGRRGGPPTGAGGGRGGRGGGRGGGGGDDFASPVVAKEKIYITTNAGIVHVVAAKPEYTLIASNDMTFDKSGFGGTPAISDGNLFLRSNTHLYCIGNDE</sequence>
<proteinExistence type="predicted"/>
<feature type="signal peptide" evidence="2">
    <location>
        <begin position="1"/>
        <end position="24"/>
    </location>
</feature>
<feature type="compositionally biased region" description="Gly residues" evidence="1">
    <location>
        <begin position="376"/>
        <end position="399"/>
    </location>
</feature>
<dbReference type="Pfam" id="PF13360">
    <property type="entry name" value="PQQ_2"/>
    <property type="match status" value="1"/>
</dbReference>
<dbReference type="Gene3D" id="2.130.10.10">
    <property type="entry name" value="YVTN repeat-like/Quinoprotein amine dehydrogenase"/>
    <property type="match status" value="1"/>
</dbReference>